<dbReference type="Gene3D" id="1.10.443.10">
    <property type="entry name" value="Intergrase catalytic core"/>
    <property type="match status" value="1"/>
</dbReference>
<dbReference type="InterPro" id="IPR013762">
    <property type="entry name" value="Integrase-like_cat_sf"/>
</dbReference>
<evidence type="ECO:0000313" key="4">
    <source>
        <dbReference type="Proteomes" id="UP000321440"/>
    </source>
</evidence>
<dbReference type="Proteomes" id="UP000321440">
    <property type="component" value="Unassembled WGS sequence"/>
</dbReference>
<dbReference type="InterPro" id="IPR011010">
    <property type="entry name" value="DNA_brk_join_enz"/>
</dbReference>
<evidence type="ECO:0000313" key="3">
    <source>
        <dbReference type="EMBL" id="GEN46726.1"/>
    </source>
</evidence>
<dbReference type="Pfam" id="PF00589">
    <property type="entry name" value="Phage_integrase"/>
    <property type="match status" value="1"/>
</dbReference>
<proteinExistence type="predicted"/>
<keyword evidence="4" id="KW-1185">Reference proteome</keyword>
<name>A0A511W6Q7_9BACI</name>
<dbReference type="EMBL" id="BJYA01000018">
    <property type="protein sequence ID" value="GEN46726.1"/>
    <property type="molecule type" value="Genomic_DNA"/>
</dbReference>
<dbReference type="GO" id="GO:0006310">
    <property type="term" value="P:DNA recombination"/>
    <property type="evidence" value="ECO:0007669"/>
    <property type="project" value="UniProtKB-KW"/>
</dbReference>
<dbReference type="SUPFAM" id="SSF56349">
    <property type="entry name" value="DNA breaking-rejoining enzymes"/>
    <property type="match status" value="1"/>
</dbReference>
<evidence type="ECO:0000259" key="2">
    <source>
        <dbReference type="Pfam" id="PF00589"/>
    </source>
</evidence>
<accession>A0A511W6Q7</accession>
<comment type="caution">
    <text evidence="3">The sequence shown here is derived from an EMBL/GenBank/DDBJ whole genome shotgun (WGS) entry which is preliminary data.</text>
</comment>
<dbReference type="InterPro" id="IPR002104">
    <property type="entry name" value="Integrase_catalytic"/>
</dbReference>
<evidence type="ECO:0000256" key="1">
    <source>
        <dbReference type="ARBA" id="ARBA00023172"/>
    </source>
</evidence>
<gene>
    <name evidence="3" type="ORF">AHA02nite_25020</name>
</gene>
<keyword evidence="1" id="KW-0233">DNA recombination</keyword>
<organism evidence="3 4">
    <name type="scientific">Alkalibacillus haloalkaliphilus</name>
    <dbReference type="NCBI Taxonomy" id="94136"/>
    <lineage>
        <taxon>Bacteria</taxon>
        <taxon>Bacillati</taxon>
        <taxon>Bacillota</taxon>
        <taxon>Bacilli</taxon>
        <taxon>Bacillales</taxon>
        <taxon>Bacillaceae</taxon>
        <taxon>Alkalibacillus</taxon>
    </lineage>
</organism>
<sequence>MNAVSKEAGIEEIGMHTLRKTFGYHFYQRTKDVELLQDIFNHSAPSITLRYIVNKIFAVI</sequence>
<reference evidence="3 4" key="1">
    <citation type="submission" date="2019-07" db="EMBL/GenBank/DDBJ databases">
        <title>Whole genome shotgun sequence of Alkalibacillus haloalkaliphilus NBRC 103110.</title>
        <authorList>
            <person name="Hosoyama A."/>
            <person name="Uohara A."/>
            <person name="Ohji S."/>
            <person name="Ichikawa N."/>
        </authorList>
    </citation>
    <scope>NUCLEOTIDE SEQUENCE [LARGE SCALE GENOMIC DNA]</scope>
    <source>
        <strain evidence="3 4">NBRC 103110</strain>
    </source>
</reference>
<protein>
    <recommendedName>
        <fullName evidence="2">Tyr recombinase domain-containing protein</fullName>
    </recommendedName>
</protein>
<dbReference type="GO" id="GO:0015074">
    <property type="term" value="P:DNA integration"/>
    <property type="evidence" value="ECO:0007669"/>
    <property type="project" value="InterPro"/>
</dbReference>
<dbReference type="GO" id="GO:0003677">
    <property type="term" value="F:DNA binding"/>
    <property type="evidence" value="ECO:0007669"/>
    <property type="project" value="InterPro"/>
</dbReference>
<feature type="domain" description="Tyr recombinase" evidence="2">
    <location>
        <begin position="2"/>
        <end position="52"/>
    </location>
</feature>
<dbReference type="AlphaFoldDB" id="A0A511W6Q7"/>